<protein>
    <recommendedName>
        <fullName evidence="1">DUF7745 domain-containing protein</fullName>
    </recommendedName>
</protein>
<proteinExistence type="predicted"/>
<name>A0AAE1RBQ1_9SOLA</name>
<keyword evidence="3" id="KW-1185">Reference proteome</keyword>
<reference evidence="2" key="1">
    <citation type="submission" date="2023-12" db="EMBL/GenBank/DDBJ databases">
        <title>Genome assembly of Anisodus tanguticus.</title>
        <authorList>
            <person name="Wang Y.-J."/>
        </authorList>
    </citation>
    <scope>NUCLEOTIDE SEQUENCE</scope>
    <source>
        <strain evidence="2">KB-2021</strain>
        <tissue evidence="2">Leaf</tissue>
    </source>
</reference>
<evidence type="ECO:0000313" key="2">
    <source>
        <dbReference type="EMBL" id="KAK4348258.1"/>
    </source>
</evidence>
<comment type="caution">
    <text evidence="2">The sequence shown here is derived from an EMBL/GenBank/DDBJ whole genome shotgun (WGS) entry which is preliminary data.</text>
</comment>
<dbReference type="InterPro" id="IPR056647">
    <property type="entry name" value="DUF7745"/>
</dbReference>
<organism evidence="2 3">
    <name type="scientific">Anisodus tanguticus</name>
    <dbReference type="NCBI Taxonomy" id="243964"/>
    <lineage>
        <taxon>Eukaryota</taxon>
        <taxon>Viridiplantae</taxon>
        <taxon>Streptophyta</taxon>
        <taxon>Embryophyta</taxon>
        <taxon>Tracheophyta</taxon>
        <taxon>Spermatophyta</taxon>
        <taxon>Magnoliopsida</taxon>
        <taxon>eudicotyledons</taxon>
        <taxon>Gunneridae</taxon>
        <taxon>Pentapetalae</taxon>
        <taxon>asterids</taxon>
        <taxon>lamiids</taxon>
        <taxon>Solanales</taxon>
        <taxon>Solanaceae</taxon>
        <taxon>Solanoideae</taxon>
        <taxon>Hyoscyameae</taxon>
        <taxon>Anisodus</taxon>
    </lineage>
</organism>
<evidence type="ECO:0000259" key="1">
    <source>
        <dbReference type="Pfam" id="PF24924"/>
    </source>
</evidence>
<evidence type="ECO:0000313" key="3">
    <source>
        <dbReference type="Proteomes" id="UP001291623"/>
    </source>
</evidence>
<accession>A0AAE1RBQ1</accession>
<sequence>MARRTMLKKVAKGFQSLKIYVPHMTESPAKHQLRQEGCPTKAPVSASSCHFCKLYKPICFATCPTKGLFSSWRRNLQPSTSGKQLDDGVYEIVLSRLANLKNEFFSNLFVLHEHELLERNKVFLVGRYRLQRQISPESAKLTRDHKSCAPKMAAARSSSSVQILSFLFGYYGVCAASQDGEWDSEQPKIWWTNFDLGSQMAIRRRLGCLVSLFDIFPDQHLVRALIHFWDPDRVVFRFGDFEMTPTFEEIGYFTNLIYRGKGQIIPLVNPERNFSAT</sequence>
<gene>
    <name evidence="2" type="ORF">RND71_034597</name>
</gene>
<dbReference type="Proteomes" id="UP001291623">
    <property type="component" value="Unassembled WGS sequence"/>
</dbReference>
<feature type="domain" description="DUF7745" evidence="1">
    <location>
        <begin position="199"/>
        <end position="259"/>
    </location>
</feature>
<dbReference type="Pfam" id="PF24924">
    <property type="entry name" value="DUF7745"/>
    <property type="match status" value="1"/>
</dbReference>
<dbReference type="EMBL" id="JAVYJV010000018">
    <property type="protein sequence ID" value="KAK4348258.1"/>
    <property type="molecule type" value="Genomic_DNA"/>
</dbReference>
<dbReference type="AlphaFoldDB" id="A0AAE1RBQ1"/>